<comment type="subcellular location">
    <subcellularLocation>
        <location evidence="1">Membrane</location>
        <topology evidence="1">Multi-pass membrane protein</topology>
    </subcellularLocation>
</comment>
<evidence type="ECO:0000256" key="3">
    <source>
        <dbReference type="ARBA" id="ARBA00022989"/>
    </source>
</evidence>
<dbReference type="GO" id="GO:0005886">
    <property type="term" value="C:plasma membrane"/>
    <property type="evidence" value="ECO:0007669"/>
    <property type="project" value="TreeGrafter"/>
</dbReference>
<keyword evidence="2 5" id="KW-0812">Transmembrane</keyword>
<reference evidence="6" key="1">
    <citation type="journal article" date="2023" name="IMA Fungus">
        <title>Comparative genomic study of the Penicillium genus elucidates a diverse pangenome and 15 lateral gene transfer events.</title>
        <authorList>
            <person name="Petersen C."/>
            <person name="Sorensen T."/>
            <person name="Nielsen M.R."/>
            <person name="Sondergaard T.E."/>
            <person name="Sorensen J.L."/>
            <person name="Fitzpatrick D.A."/>
            <person name="Frisvad J.C."/>
            <person name="Nielsen K.L."/>
        </authorList>
    </citation>
    <scope>NUCLEOTIDE SEQUENCE</scope>
    <source>
        <strain evidence="6">IBT 17514</strain>
    </source>
</reference>
<proteinExistence type="predicted"/>
<name>A0AAD6MPQ6_9EURO</name>
<feature type="transmembrane region" description="Helical" evidence="5">
    <location>
        <begin position="385"/>
        <end position="407"/>
    </location>
</feature>
<dbReference type="InterPro" id="IPR036259">
    <property type="entry name" value="MFS_trans_sf"/>
</dbReference>
<evidence type="ECO:0000313" key="7">
    <source>
        <dbReference type="Proteomes" id="UP001215712"/>
    </source>
</evidence>
<keyword evidence="4 5" id="KW-0472">Membrane</keyword>
<feature type="transmembrane region" description="Helical" evidence="5">
    <location>
        <begin position="269"/>
        <end position="293"/>
    </location>
</feature>
<dbReference type="AlphaFoldDB" id="A0AAD6MPQ6"/>
<feature type="transmembrane region" description="Helical" evidence="5">
    <location>
        <begin position="454"/>
        <end position="481"/>
    </location>
</feature>
<keyword evidence="7" id="KW-1185">Reference proteome</keyword>
<evidence type="ECO:0000256" key="4">
    <source>
        <dbReference type="ARBA" id="ARBA00023136"/>
    </source>
</evidence>
<dbReference type="InterPro" id="IPR011701">
    <property type="entry name" value="MFS"/>
</dbReference>
<dbReference type="Proteomes" id="UP001215712">
    <property type="component" value="Unassembled WGS sequence"/>
</dbReference>
<feature type="transmembrane region" description="Helical" evidence="5">
    <location>
        <begin position="209"/>
        <end position="229"/>
    </location>
</feature>
<dbReference type="Pfam" id="PF07690">
    <property type="entry name" value="MFS_1"/>
    <property type="match status" value="1"/>
</dbReference>
<feature type="transmembrane region" description="Helical" evidence="5">
    <location>
        <begin position="146"/>
        <end position="165"/>
    </location>
</feature>
<reference evidence="6" key="2">
    <citation type="submission" date="2023-01" db="EMBL/GenBank/DDBJ databases">
        <authorList>
            <person name="Petersen C."/>
        </authorList>
    </citation>
    <scope>NUCLEOTIDE SEQUENCE</scope>
    <source>
        <strain evidence="6">IBT 17514</strain>
    </source>
</reference>
<comment type="caution">
    <text evidence="6">The sequence shown here is derived from an EMBL/GenBank/DDBJ whole genome shotgun (WGS) entry which is preliminary data.</text>
</comment>
<evidence type="ECO:0000256" key="2">
    <source>
        <dbReference type="ARBA" id="ARBA00022692"/>
    </source>
</evidence>
<accession>A0AAD6MPQ6</accession>
<keyword evidence="3 5" id="KW-1133">Transmembrane helix</keyword>
<dbReference type="GO" id="GO:1990961">
    <property type="term" value="P:xenobiotic detoxification by transmembrane export across the plasma membrane"/>
    <property type="evidence" value="ECO:0007669"/>
    <property type="project" value="TreeGrafter"/>
</dbReference>
<protein>
    <submittedName>
        <fullName evidence="6">MFS general substrate transporter</fullName>
    </submittedName>
</protein>
<dbReference type="SUPFAM" id="SSF103473">
    <property type="entry name" value="MFS general substrate transporter"/>
    <property type="match status" value="1"/>
</dbReference>
<dbReference type="Gene3D" id="1.20.1250.20">
    <property type="entry name" value="MFS general substrate transporter like domains"/>
    <property type="match status" value="1"/>
</dbReference>
<evidence type="ECO:0000256" key="5">
    <source>
        <dbReference type="SAM" id="Phobius"/>
    </source>
</evidence>
<feature type="transmembrane region" description="Helical" evidence="5">
    <location>
        <begin position="523"/>
        <end position="543"/>
    </location>
</feature>
<feature type="transmembrane region" description="Helical" evidence="5">
    <location>
        <begin position="236"/>
        <end position="257"/>
    </location>
</feature>
<evidence type="ECO:0000256" key="1">
    <source>
        <dbReference type="ARBA" id="ARBA00004141"/>
    </source>
</evidence>
<dbReference type="EMBL" id="JAQJAN010000024">
    <property type="protein sequence ID" value="KAJ5700887.1"/>
    <property type="molecule type" value="Genomic_DNA"/>
</dbReference>
<feature type="transmembrane region" description="Helical" evidence="5">
    <location>
        <begin position="347"/>
        <end position="365"/>
    </location>
</feature>
<dbReference type="PANTHER" id="PTHR23502">
    <property type="entry name" value="MAJOR FACILITATOR SUPERFAMILY"/>
    <property type="match status" value="1"/>
</dbReference>
<sequence length="559" mass="60663">MLGCLRDVPLGHIIRLLSGKKLLRFPEEEDGFSVPETFQQNLQTADTGGGIDVDEKYDITDLNKNGPLSSTDLESAGYSSSCSSPVIWYGVDDPENPKNWSAGKKAMVYIVTPVYTTISQASVSIFTPSQMLLPDIFGISKTVSSLGLALFVFGYGSRGLLLSPLSEIPAVSRNPPYVVSITLFIILSIGAPFVNTIAGIMIMRLLQGLLASAILNIGGASLADITTVYELPYGMYSWAMFAFVGPAVGPIISGFAVEPKRWRFPLWEIVILAAPTLILVFLLPETSAPWILYARSRRLRHITNDHTILSQYEVQRMQEGGKSPSASALLYSALVTPWKINALDPSILFTTLYCCLVYFAYYLFFEVFPLVYMDQHGFTVGEMGLVYICVPVGTFLAAIPYFAFVHLKVHKSMRSADHPAKVEPEHRLVPALGASIVIPAGLFLFAWTGRTASIHWIVPTIGAMLVSGGNAIIFQSIYVYLALAYPRYSASLVGGNGFAKASVACGCVVAAETLYNSLGIGGGTSLIGGLCVLCTAGMFYLYFFGASLRARSRFAEKPL</sequence>
<evidence type="ECO:0000313" key="6">
    <source>
        <dbReference type="EMBL" id="KAJ5700887.1"/>
    </source>
</evidence>
<feature type="transmembrane region" description="Helical" evidence="5">
    <location>
        <begin position="177"/>
        <end position="203"/>
    </location>
</feature>
<organism evidence="6 7">
    <name type="scientific">Penicillium malachiteum</name>
    <dbReference type="NCBI Taxonomy" id="1324776"/>
    <lineage>
        <taxon>Eukaryota</taxon>
        <taxon>Fungi</taxon>
        <taxon>Dikarya</taxon>
        <taxon>Ascomycota</taxon>
        <taxon>Pezizomycotina</taxon>
        <taxon>Eurotiomycetes</taxon>
        <taxon>Eurotiomycetidae</taxon>
        <taxon>Eurotiales</taxon>
        <taxon>Aspergillaceae</taxon>
        <taxon>Penicillium</taxon>
    </lineage>
</organism>
<dbReference type="PANTHER" id="PTHR23502:SF23">
    <property type="entry name" value="FLUCONAZOLE RESISTANCE PROTEIN 1"/>
    <property type="match status" value="1"/>
</dbReference>
<feature type="transmembrane region" description="Helical" evidence="5">
    <location>
        <begin position="428"/>
        <end position="448"/>
    </location>
</feature>
<dbReference type="GO" id="GO:0015244">
    <property type="term" value="F:fluconazole transmembrane transporter activity"/>
    <property type="evidence" value="ECO:0007669"/>
    <property type="project" value="TreeGrafter"/>
</dbReference>
<gene>
    <name evidence="6" type="ORF">N7493_011933</name>
</gene>
<feature type="transmembrane region" description="Helical" evidence="5">
    <location>
        <begin position="493"/>
        <end position="511"/>
    </location>
</feature>
<feature type="transmembrane region" description="Helical" evidence="5">
    <location>
        <begin position="106"/>
        <end position="126"/>
    </location>
</feature>